<feature type="compositionally biased region" description="Basic and acidic residues" evidence="1">
    <location>
        <begin position="90"/>
        <end position="104"/>
    </location>
</feature>
<feature type="region of interest" description="Disordered" evidence="1">
    <location>
        <begin position="350"/>
        <end position="372"/>
    </location>
</feature>
<evidence type="ECO:0000313" key="2">
    <source>
        <dbReference type="EMBL" id="GJS64284.1"/>
    </source>
</evidence>
<dbReference type="EMBL" id="BQNB010009492">
    <property type="protein sequence ID" value="GJS64284.1"/>
    <property type="molecule type" value="Genomic_DNA"/>
</dbReference>
<name>A0ABQ4XG71_9ASTR</name>
<accession>A0ABQ4XG71</accession>
<protein>
    <submittedName>
        <fullName evidence="2">Uncharacterized protein</fullName>
    </submittedName>
</protein>
<reference evidence="2" key="1">
    <citation type="journal article" date="2022" name="Int. J. Mol. Sci.">
        <title>Draft Genome of Tanacetum Coccineum: Genomic Comparison of Closely Related Tanacetum-Family Plants.</title>
        <authorList>
            <person name="Yamashiro T."/>
            <person name="Shiraishi A."/>
            <person name="Nakayama K."/>
            <person name="Satake H."/>
        </authorList>
    </citation>
    <scope>NUCLEOTIDE SEQUENCE</scope>
</reference>
<sequence>MSKAFDDIQERELHQLQLMKENAKESCKTSFRLLHSFLQHFLDYDSEMTKKLFAEYTRIQVKQFRETLLLHMANVKKSVAERTHHKRQYDRRIKERQMQSRESKVVSSKALDASLVVTECSGTKSDEHITSSSSGNYITHVVDANIVPSKFNQCHLRGILTTQHNVLANVQQHTNQSEPSYDTYLLEKDSQEEPYGSSVMAHNHYLEEARKKTQERNRNSRPSVMHTTSLQNTTNGSKPNPRSNNQISRSLPVSKSSYGMSNGVSLAKVDSRAKVQSPKTRNKNKPVEPKSHTQKPGRQIAIGQRFSPKKSSAVHEKPNTPRSCLRWKPTGRIFKIVGLRWIPTGKMFTDNTTKVDSEPPNGLNGDITNPYE</sequence>
<evidence type="ECO:0000313" key="3">
    <source>
        <dbReference type="Proteomes" id="UP001151760"/>
    </source>
</evidence>
<feature type="region of interest" description="Disordered" evidence="1">
    <location>
        <begin position="210"/>
        <end position="298"/>
    </location>
</feature>
<feature type="region of interest" description="Disordered" evidence="1">
    <location>
        <begin position="306"/>
        <end position="325"/>
    </location>
</feature>
<dbReference type="Proteomes" id="UP001151760">
    <property type="component" value="Unassembled WGS sequence"/>
</dbReference>
<comment type="caution">
    <text evidence="2">The sequence shown here is derived from an EMBL/GenBank/DDBJ whole genome shotgun (WGS) entry which is preliminary data.</text>
</comment>
<reference evidence="2" key="2">
    <citation type="submission" date="2022-01" db="EMBL/GenBank/DDBJ databases">
        <authorList>
            <person name="Yamashiro T."/>
            <person name="Shiraishi A."/>
            <person name="Satake H."/>
            <person name="Nakayama K."/>
        </authorList>
    </citation>
    <scope>NUCLEOTIDE SEQUENCE</scope>
</reference>
<organism evidence="2 3">
    <name type="scientific">Tanacetum coccineum</name>
    <dbReference type="NCBI Taxonomy" id="301880"/>
    <lineage>
        <taxon>Eukaryota</taxon>
        <taxon>Viridiplantae</taxon>
        <taxon>Streptophyta</taxon>
        <taxon>Embryophyta</taxon>
        <taxon>Tracheophyta</taxon>
        <taxon>Spermatophyta</taxon>
        <taxon>Magnoliopsida</taxon>
        <taxon>eudicotyledons</taxon>
        <taxon>Gunneridae</taxon>
        <taxon>Pentapetalae</taxon>
        <taxon>asterids</taxon>
        <taxon>campanulids</taxon>
        <taxon>Asterales</taxon>
        <taxon>Asteraceae</taxon>
        <taxon>Asteroideae</taxon>
        <taxon>Anthemideae</taxon>
        <taxon>Anthemidinae</taxon>
        <taxon>Tanacetum</taxon>
    </lineage>
</organism>
<feature type="compositionally biased region" description="Polar residues" evidence="1">
    <location>
        <begin position="220"/>
        <end position="264"/>
    </location>
</feature>
<keyword evidence="3" id="KW-1185">Reference proteome</keyword>
<evidence type="ECO:0000256" key="1">
    <source>
        <dbReference type="SAM" id="MobiDB-lite"/>
    </source>
</evidence>
<proteinExistence type="predicted"/>
<feature type="region of interest" description="Disordered" evidence="1">
    <location>
        <begin position="80"/>
        <end position="104"/>
    </location>
</feature>
<gene>
    <name evidence="2" type="ORF">Tco_0678848</name>
</gene>